<organism evidence="4 5">
    <name type="scientific">Kitasatospora cystarginea</name>
    <dbReference type="NCBI Taxonomy" id="58350"/>
    <lineage>
        <taxon>Bacteria</taxon>
        <taxon>Bacillati</taxon>
        <taxon>Actinomycetota</taxon>
        <taxon>Actinomycetes</taxon>
        <taxon>Kitasatosporales</taxon>
        <taxon>Streptomycetaceae</taxon>
        <taxon>Kitasatospora</taxon>
    </lineage>
</organism>
<feature type="compositionally biased region" description="Low complexity" evidence="3">
    <location>
        <begin position="15"/>
        <end position="35"/>
    </location>
</feature>
<dbReference type="InterPro" id="IPR050963">
    <property type="entry name" value="Sirohydro_Cobaltochel/CbiX"/>
</dbReference>
<name>A0ABP5QS77_9ACTN</name>
<dbReference type="CDD" id="cd03416">
    <property type="entry name" value="CbiX_SirB_N"/>
    <property type="match status" value="1"/>
</dbReference>
<dbReference type="InterPro" id="IPR002762">
    <property type="entry name" value="CbiX-like"/>
</dbReference>
<evidence type="ECO:0000256" key="1">
    <source>
        <dbReference type="ARBA" id="ARBA00022723"/>
    </source>
</evidence>
<gene>
    <name evidence="4" type="ORF">GCM10010430_26200</name>
</gene>
<dbReference type="EMBL" id="BAAATR010000009">
    <property type="protein sequence ID" value="GAA2243278.1"/>
    <property type="molecule type" value="Genomic_DNA"/>
</dbReference>
<evidence type="ECO:0000256" key="3">
    <source>
        <dbReference type="SAM" id="MobiDB-lite"/>
    </source>
</evidence>
<dbReference type="PANTHER" id="PTHR33542:SF5">
    <property type="entry name" value="FERROCHELATASE CHE1"/>
    <property type="match status" value="1"/>
</dbReference>
<dbReference type="PROSITE" id="PS51257">
    <property type="entry name" value="PROKAR_LIPOPROTEIN"/>
    <property type="match status" value="1"/>
</dbReference>
<keyword evidence="5" id="KW-1185">Reference proteome</keyword>
<keyword evidence="1" id="KW-0479">Metal-binding</keyword>
<accession>A0ABP5QS77</accession>
<keyword evidence="2" id="KW-0456">Lyase</keyword>
<evidence type="ECO:0000313" key="4">
    <source>
        <dbReference type="EMBL" id="GAA2243278.1"/>
    </source>
</evidence>
<dbReference type="Proteomes" id="UP001500305">
    <property type="component" value="Unassembled WGS sequence"/>
</dbReference>
<evidence type="ECO:0008006" key="6">
    <source>
        <dbReference type="Google" id="ProtNLM"/>
    </source>
</evidence>
<protein>
    <recommendedName>
        <fullName evidence="6">Cobalamin biosynthesis protein CbiX</fullName>
    </recommendedName>
</protein>
<dbReference type="Gene3D" id="3.40.50.1400">
    <property type="match status" value="2"/>
</dbReference>
<dbReference type="PANTHER" id="PTHR33542">
    <property type="entry name" value="SIROHYDROCHLORIN FERROCHELATASE, CHLOROPLASTIC"/>
    <property type="match status" value="1"/>
</dbReference>
<dbReference type="CDD" id="cd03414">
    <property type="entry name" value="CbiX_SirB_C"/>
    <property type="match status" value="1"/>
</dbReference>
<sequence>MSTSRPPASAPARLTTGPGTAAACPAPSDPSARSAGGPLRRVRAHAGPRPLPVSTPTPLPRTALPAPTLLLIAHGSRDPRHAATVDALVERLRLLRPRLEIATAYLDHCAPRIPQVLGRLDGTPAVAVPLLLNRAFHAKSDIPAALREAGAVLPLAEVLGPSPLLLAALDRRLAEAGLDVRSAAVRARTGVVLSAAGSCDPAADAATRALAADWRRTRGWAAVEVAYASAGGPRVPEAVAALRASGVTQVAVAPYLLAPGLLPDRITAAAAEAGADLTAPVLGAAPELARLLLHRYDRAHRAADRTTALIA</sequence>
<evidence type="ECO:0000256" key="2">
    <source>
        <dbReference type="ARBA" id="ARBA00023239"/>
    </source>
</evidence>
<dbReference type="SUPFAM" id="SSF53800">
    <property type="entry name" value="Chelatase"/>
    <property type="match status" value="1"/>
</dbReference>
<dbReference type="Pfam" id="PF01903">
    <property type="entry name" value="CbiX"/>
    <property type="match status" value="2"/>
</dbReference>
<reference evidence="5" key="1">
    <citation type="journal article" date="2019" name="Int. J. Syst. Evol. Microbiol.">
        <title>The Global Catalogue of Microorganisms (GCM) 10K type strain sequencing project: providing services to taxonomists for standard genome sequencing and annotation.</title>
        <authorList>
            <consortium name="The Broad Institute Genomics Platform"/>
            <consortium name="The Broad Institute Genome Sequencing Center for Infectious Disease"/>
            <person name="Wu L."/>
            <person name="Ma J."/>
        </authorList>
    </citation>
    <scope>NUCLEOTIDE SEQUENCE [LARGE SCALE GENOMIC DNA]</scope>
    <source>
        <strain evidence="5">JCM 7356</strain>
    </source>
</reference>
<feature type="region of interest" description="Disordered" evidence="3">
    <location>
        <begin position="1"/>
        <end position="61"/>
    </location>
</feature>
<proteinExistence type="predicted"/>
<evidence type="ECO:0000313" key="5">
    <source>
        <dbReference type="Proteomes" id="UP001500305"/>
    </source>
</evidence>
<feature type="compositionally biased region" description="Pro residues" evidence="3">
    <location>
        <begin position="49"/>
        <end position="59"/>
    </location>
</feature>
<comment type="caution">
    <text evidence="4">The sequence shown here is derived from an EMBL/GenBank/DDBJ whole genome shotgun (WGS) entry which is preliminary data.</text>
</comment>